<proteinExistence type="predicted"/>
<gene>
    <name evidence="2" type="ORF">Pfra01_001967500</name>
</gene>
<dbReference type="InterPro" id="IPR036875">
    <property type="entry name" value="Znf_CCHC_sf"/>
</dbReference>
<evidence type="ECO:0000313" key="2">
    <source>
        <dbReference type="EMBL" id="GMF49686.1"/>
    </source>
</evidence>
<dbReference type="SUPFAM" id="SSF57756">
    <property type="entry name" value="Retrovirus zinc finger-like domains"/>
    <property type="match status" value="1"/>
</dbReference>
<feature type="region of interest" description="Disordered" evidence="1">
    <location>
        <begin position="1"/>
        <end position="129"/>
    </location>
</feature>
<evidence type="ECO:0000313" key="3">
    <source>
        <dbReference type="Proteomes" id="UP001165121"/>
    </source>
</evidence>
<reference evidence="2" key="1">
    <citation type="submission" date="2023-04" db="EMBL/GenBank/DDBJ databases">
        <title>Phytophthora fragariaefolia NBRC 109709.</title>
        <authorList>
            <person name="Ichikawa N."/>
            <person name="Sato H."/>
            <person name="Tonouchi N."/>
        </authorList>
    </citation>
    <scope>NUCLEOTIDE SEQUENCE</scope>
    <source>
        <strain evidence="2">NBRC 109709</strain>
    </source>
</reference>
<dbReference type="GO" id="GO:0003676">
    <property type="term" value="F:nucleic acid binding"/>
    <property type="evidence" value="ECO:0007669"/>
    <property type="project" value="InterPro"/>
</dbReference>
<evidence type="ECO:0000256" key="1">
    <source>
        <dbReference type="SAM" id="MobiDB-lite"/>
    </source>
</evidence>
<accession>A0A9W6Y1Q6</accession>
<feature type="compositionally biased region" description="Basic and acidic residues" evidence="1">
    <location>
        <begin position="43"/>
        <end position="66"/>
    </location>
</feature>
<dbReference type="GO" id="GO:0008270">
    <property type="term" value="F:zinc ion binding"/>
    <property type="evidence" value="ECO:0007669"/>
    <property type="project" value="InterPro"/>
</dbReference>
<feature type="compositionally biased region" description="Basic residues" evidence="1">
    <location>
        <begin position="1"/>
        <end position="17"/>
    </location>
</feature>
<dbReference type="AlphaFoldDB" id="A0A9W6Y1Q6"/>
<feature type="compositionally biased region" description="Basic and acidic residues" evidence="1">
    <location>
        <begin position="319"/>
        <end position="334"/>
    </location>
</feature>
<comment type="caution">
    <text evidence="2">The sequence shown here is derived from an EMBL/GenBank/DDBJ whole genome shotgun (WGS) entry which is preliminary data.</text>
</comment>
<dbReference type="Proteomes" id="UP001165121">
    <property type="component" value="Unassembled WGS sequence"/>
</dbReference>
<dbReference type="Gene3D" id="4.10.60.10">
    <property type="entry name" value="Zinc finger, CCHC-type"/>
    <property type="match status" value="1"/>
</dbReference>
<feature type="compositionally biased region" description="Pro residues" evidence="1">
    <location>
        <begin position="156"/>
        <end position="169"/>
    </location>
</feature>
<protein>
    <submittedName>
        <fullName evidence="2">Unnamed protein product</fullName>
    </submittedName>
</protein>
<sequence length="743" mass="82243">MKRSPVQRLPRRARRSPIGRPASDSDGSWDRATAAQALTTRSEYSKPKTAKTPEVKAESRIAERPSADQPGQQYQRRYDGGYGGGGRGADDFGGRGRGGYGRGGGRSLYGDMSSYRPPPDSQATLQRKAETTCHHCRQPGHWWRECQARLSGQPAVPAPVQPQVPPQPAPQQTQQTVNGSNAPTQSVTKAAGNGLSKARKKGSESAQTDDVWTFCREGGETKVKSSGVNIARGETKGKSGSTDPVSDEIARKKDDVGQYRKQVLGERRREKKEKRVADPTPVRRARRDDDPRQQAGDHGVAARSVSGANEVATALPEESGTRVDTAAREHPSERKHPKLQSSRPPPMSVVARTKEEWTSEPITKKEWQRLQRVYERDVPSTLEETGSLAEMRAVRRTAEKEAKKFRVQRRHYRLQQKCLMHDAAATATTAKKKARARKDKAKLRVGYDYMMHGSYGNVQVIDDGEGKPLRKAQLRVTGSSGITSLPTALLPVAKNRTLEVRLDTCAQFSIPGDELRKYGRCLTRSAPVDIVEGFGGGQARVLDWMAESHVKLDFGKRELKFHNDQDEKVIVPFKCHGVTPLLEAPGEWAATVRLTKTVKLATNVRGIVHMAVNAPEGTTGLFLPKPATRRHLPVAPTVDTVRDGMIRVAVLNVQGRREKLPAREVLGTWVPTDETMTLLAMNGELERARVAEWVRNLKKEDSKPISNEDSLDIGEMEPADQDLMIALLRQHTDIIEKKEGDHH</sequence>
<feature type="compositionally biased region" description="Basic and acidic residues" evidence="1">
    <location>
        <begin position="248"/>
        <end position="277"/>
    </location>
</feature>
<feature type="compositionally biased region" description="Gly residues" evidence="1">
    <location>
        <begin position="95"/>
        <end position="107"/>
    </location>
</feature>
<dbReference type="EMBL" id="BSXT01002567">
    <property type="protein sequence ID" value="GMF49686.1"/>
    <property type="molecule type" value="Genomic_DNA"/>
</dbReference>
<name>A0A9W6Y1Q6_9STRA</name>
<dbReference type="OrthoDB" id="121351at2759"/>
<organism evidence="2 3">
    <name type="scientific">Phytophthora fragariaefolia</name>
    <dbReference type="NCBI Taxonomy" id="1490495"/>
    <lineage>
        <taxon>Eukaryota</taxon>
        <taxon>Sar</taxon>
        <taxon>Stramenopiles</taxon>
        <taxon>Oomycota</taxon>
        <taxon>Peronosporomycetes</taxon>
        <taxon>Peronosporales</taxon>
        <taxon>Peronosporaceae</taxon>
        <taxon>Phytophthora</taxon>
    </lineage>
</organism>
<feature type="region of interest" description="Disordered" evidence="1">
    <location>
        <begin position="153"/>
        <end position="356"/>
    </location>
</feature>
<keyword evidence="3" id="KW-1185">Reference proteome</keyword>
<feature type="compositionally biased region" description="Polar residues" evidence="1">
    <location>
        <begin position="178"/>
        <end position="188"/>
    </location>
</feature>